<feature type="region of interest" description="Disordered" evidence="1">
    <location>
        <begin position="200"/>
        <end position="282"/>
    </location>
</feature>
<evidence type="ECO:0000256" key="1">
    <source>
        <dbReference type="SAM" id="MobiDB-lite"/>
    </source>
</evidence>
<feature type="region of interest" description="Disordered" evidence="1">
    <location>
        <begin position="1"/>
        <end position="45"/>
    </location>
</feature>
<dbReference type="PROSITE" id="PS00028">
    <property type="entry name" value="ZINC_FINGER_C2H2_1"/>
    <property type="match status" value="1"/>
</dbReference>
<accession>A0A8J5X6I3</accession>
<keyword evidence="4" id="KW-1185">Reference proteome</keyword>
<feature type="region of interest" description="Disordered" evidence="1">
    <location>
        <begin position="313"/>
        <end position="339"/>
    </location>
</feature>
<evidence type="ECO:0000313" key="3">
    <source>
        <dbReference type="EMBL" id="KAG8462161.1"/>
    </source>
</evidence>
<dbReference type="EMBL" id="JAGTXO010000022">
    <property type="protein sequence ID" value="KAG8462161.1"/>
    <property type="molecule type" value="Genomic_DNA"/>
</dbReference>
<gene>
    <name evidence="3" type="ORF">KFE25_011611</name>
</gene>
<protein>
    <recommendedName>
        <fullName evidence="2">C2H2-type domain-containing protein</fullName>
    </recommendedName>
</protein>
<dbReference type="OMA" id="AHHELHY"/>
<dbReference type="OrthoDB" id="342064at2759"/>
<name>A0A8J5X6I3_DIALT</name>
<organism evidence="3 4">
    <name type="scientific">Diacronema lutheri</name>
    <name type="common">Unicellular marine alga</name>
    <name type="synonym">Monochrysis lutheri</name>
    <dbReference type="NCBI Taxonomy" id="2081491"/>
    <lineage>
        <taxon>Eukaryota</taxon>
        <taxon>Haptista</taxon>
        <taxon>Haptophyta</taxon>
        <taxon>Pavlovophyceae</taxon>
        <taxon>Pavlovales</taxon>
        <taxon>Pavlovaceae</taxon>
        <taxon>Diacronema</taxon>
    </lineage>
</organism>
<dbReference type="AlphaFoldDB" id="A0A8J5X6I3"/>
<sequence length="517" mass="51322">MSALPRGGAPPLGGGTEAEPGAERSGESDERQQRTAAALFPAHETPVFEEEPTRVYCKFPGCGKSYASNDGVRKHAKRYHVQWLTLMDGKKEAVSDTVPPDGYVAAAADDAKQLAQKRLRTEPTRPAGAAAGAHHELHYGPAATLAGMATGALGRPPLGPGLHGAALALAGVRAGGMGAGGGGGCGGCGGGFAARPLGGTAGGSRRGAQGVADPYPANPRNPVLPLSGRKRGVSGDGAESELEAGPDGPDGADDGRPSGDEPGGEEGLGFWTHTMPPIKRGPSLLNQIEDEFDGRVADPGSNLLAPTALSPLAPLPLHHAPPGAPSHEQQQQYYHQHQQQQQQHAAAAAVAHTQLPGRCGEVRGGAAGSGGCANGGGYGSWAPRAPADAAAGGLGVLTTAAAAAPAVPEGACGGAQPSANAEDPPPQFHHRAPDGCAGGYGGAGGGGCCAGGIVGGGVPTIAPNPSEASLFLDVLDHAEPSAAGPALRRDNSIVARAAQTGRVPAGSSVDEAVDEFK</sequence>
<evidence type="ECO:0000259" key="2">
    <source>
        <dbReference type="PROSITE" id="PS00028"/>
    </source>
</evidence>
<feature type="domain" description="C2H2-type" evidence="2">
    <location>
        <begin position="57"/>
        <end position="80"/>
    </location>
</feature>
<proteinExistence type="predicted"/>
<dbReference type="Proteomes" id="UP000751190">
    <property type="component" value="Unassembled WGS sequence"/>
</dbReference>
<evidence type="ECO:0000313" key="4">
    <source>
        <dbReference type="Proteomes" id="UP000751190"/>
    </source>
</evidence>
<reference evidence="3" key="1">
    <citation type="submission" date="2021-05" db="EMBL/GenBank/DDBJ databases">
        <title>The genome of the haptophyte Pavlova lutheri (Diacronema luteri, Pavlovales) - a model for lipid biosynthesis in eukaryotic algae.</title>
        <authorList>
            <person name="Hulatt C.J."/>
            <person name="Posewitz M.C."/>
        </authorList>
    </citation>
    <scope>NUCLEOTIDE SEQUENCE</scope>
    <source>
        <strain evidence="3">NIVA-4/92</strain>
    </source>
</reference>
<dbReference type="InterPro" id="IPR013087">
    <property type="entry name" value="Znf_C2H2_type"/>
</dbReference>
<comment type="caution">
    <text evidence="3">The sequence shown here is derived from an EMBL/GenBank/DDBJ whole genome shotgun (WGS) entry which is preliminary data.</text>
</comment>
<feature type="compositionally biased region" description="Basic and acidic residues" evidence="1">
    <location>
        <begin position="21"/>
        <end position="33"/>
    </location>
</feature>